<accession>A0A4Z1JJK3</accession>
<protein>
    <recommendedName>
        <fullName evidence="3">FAD-binding domain-containing protein</fullName>
    </recommendedName>
</protein>
<dbReference type="Gene3D" id="3.50.50.60">
    <property type="entry name" value="FAD/NAD(P)-binding domain"/>
    <property type="match status" value="1"/>
</dbReference>
<comment type="caution">
    <text evidence="1">The sequence shown here is derived from an EMBL/GenBank/DDBJ whole genome shotgun (WGS) entry which is preliminary data.</text>
</comment>
<name>A0A4Z1JJK3_9HELO</name>
<dbReference type="Proteomes" id="UP000297229">
    <property type="component" value="Unassembled WGS sequence"/>
</dbReference>
<dbReference type="InterPro" id="IPR036188">
    <property type="entry name" value="FAD/NAD-bd_sf"/>
</dbReference>
<gene>
    <name evidence="1" type="ORF">BELL_0324g00020</name>
</gene>
<proteinExistence type="predicted"/>
<organism evidence="1 2">
    <name type="scientific">Botrytis elliptica</name>
    <dbReference type="NCBI Taxonomy" id="278938"/>
    <lineage>
        <taxon>Eukaryota</taxon>
        <taxon>Fungi</taxon>
        <taxon>Dikarya</taxon>
        <taxon>Ascomycota</taxon>
        <taxon>Pezizomycotina</taxon>
        <taxon>Leotiomycetes</taxon>
        <taxon>Helotiales</taxon>
        <taxon>Sclerotiniaceae</taxon>
        <taxon>Botrytis</taxon>
    </lineage>
</organism>
<evidence type="ECO:0008006" key="3">
    <source>
        <dbReference type="Google" id="ProtNLM"/>
    </source>
</evidence>
<evidence type="ECO:0000313" key="2">
    <source>
        <dbReference type="Proteomes" id="UP000297229"/>
    </source>
</evidence>
<dbReference type="SUPFAM" id="SSF51905">
    <property type="entry name" value="FAD/NAD(P)-binding domain"/>
    <property type="match status" value="1"/>
</dbReference>
<keyword evidence="2" id="KW-1185">Reference proteome</keyword>
<reference evidence="1 2" key="1">
    <citation type="submission" date="2017-12" db="EMBL/GenBank/DDBJ databases">
        <title>Comparative genomics of Botrytis spp.</title>
        <authorList>
            <person name="Valero-Jimenez C.A."/>
            <person name="Tapia P."/>
            <person name="Veloso J."/>
            <person name="Silva-Moreno E."/>
            <person name="Staats M."/>
            <person name="Valdes J.H."/>
            <person name="Van Kan J.A.L."/>
        </authorList>
    </citation>
    <scope>NUCLEOTIDE SEQUENCE [LARGE SCALE GENOMIC DNA]</scope>
    <source>
        <strain evidence="1 2">Be9601</strain>
    </source>
</reference>
<dbReference type="EMBL" id="PQXM01000322">
    <property type="protein sequence ID" value="TGO73875.1"/>
    <property type="molecule type" value="Genomic_DNA"/>
</dbReference>
<sequence>MGARLQRFISTTTSPTSFKRSPAASPVTRSIYDPHSVTAFFEDGTSVTASAHVGADGIRSEVRQTWNQEKTIFSGQIVMQGLIKMAALPQEVQNYCKHVTYGSHQGKRTS</sequence>
<evidence type="ECO:0000313" key="1">
    <source>
        <dbReference type="EMBL" id="TGO73875.1"/>
    </source>
</evidence>
<dbReference type="AlphaFoldDB" id="A0A4Z1JJK3"/>